<feature type="transmembrane region" description="Helical" evidence="4">
    <location>
        <begin position="51"/>
        <end position="72"/>
    </location>
</feature>
<feature type="transmembrane region" description="Helical" evidence="4">
    <location>
        <begin position="381"/>
        <end position="401"/>
    </location>
</feature>
<keyword evidence="7" id="KW-1185">Reference proteome</keyword>
<reference evidence="6 7" key="1">
    <citation type="submission" date="2020-08" db="EMBL/GenBank/DDBJ databases">
        <title>Genomic Encyclopedia of Type Strains, Phase IV (KMG-IV): sequencing the most valuable type-strain genomes for metagenomic binning, comparative biology and taxonomic classification.</title>
        <authorList>
            <person name="Goeker M."/>
        </authorList>
    </citation>
    <scope>NUCLEOTIDE SEQUENCE [LARGE SCALE GENOMIC DNA]</scope>
    <source>
        <strain evidence="6 7">DSM 11590</strain>
    </source>
</reference>
<dbReference type="PANTHER" id="PTHR11360">
    <property type="entry name" value="MONOCARBOXYLATE TRANSPORTER"/>
    <property type="match status" value="1"/>
</dbReference>
<name>A0A7W9ZCE8_NOVIT</name>
<dbReference type="RefSeq" id="WP_184260492.1">
    <property type="nucleotide sequence ID" value="NZ_JACIIX010000001.1"/>
</dbReference>
<dbReference type="InterPro" id="IPR011701">
    <property type="entry name" value="MFS"/>
</dbReference>
<evidence type="ECO:0000259" key="5">
    <source>
        <dbReference type="PROSITE" id="PS50850"/>
    </source>
</evidence>
<dbReference type="Gene3D" id="1.20.1250.20">
    <property type="entry name" value="MFS general substrate transporter like domains"/>
    <property type="match status" value="2"/>
</dbReference>
<dbReference type="SUPFAM" id="SSF103473">
    <property type="entry name" value="MFS general substrate transporter"/>
    <property type="match status" value="1"/>
</dbReference>
<keyword evidence="3 4" id="KW-0472">Membrane</keyword>
<dbReference type="InterPro" id="IPR020846">
    <property type="entry name" value="MFS_dom"/>
</dbReference>
<evidence type="ECO:0000256" key="4">
    <source>
        <dbReference type="SAM" id="Phobius"/>
    </source>
</evidence>
<feature type="transmembrane region" description="Helical" evidence="4">
    <location>
        <begin position="228"/>
        <end position="247"/>
    </location>
</feature>
<comment type="caution">
    <text evidence="6">The sequence shown here is derived from an EMBL/GenBank/DDBJ whole genome shotgun (WGS) entry which is preliminary data.</text>
</comment>
<keyword evidence="2 4" id="KW-1133">Transmembrane helix</keyword>
<feature type="transmembrane region" description="Helical" evidence="4">
    <location>
        <begin position="315"/>
        <end position="334"/>
    </location>
</feature>
<organism evidence="6 7">
    <name type="scientific">Novispirillum itersonii</name>
    <name type="common">Aquaspirillum itersonii</name>
    <dbReference type="NCBI Taxonomy" id="189"/>
    <lineage>
        <taxon>Bacteria</taxon>
        <taxon>Pseudomonadati</taxon>
        <taxon>Pseudomonadota</taxon>
        <taxon>Alphaproteobacteria</taxon>
        <taxon>Rhodospirillales</taxon>
        <taxon>Novispirillaceae</taxon>
        <taxon>Novispirillum</taxon>
    </lineage>
</organism>
<protein>
    <submittedName>
        <fullName evidence="6">Putative MFS family arabinose efflux permease</fullName>
    </submittedName>
</protein>
<feature type="transmembrane region" description="Helical" evidence="4">
    <location>
        <begin position="346"/>
        <end position="369"/>
    </location>
</feature>
<dbReference type="GO" id="GO:0022857">
    <property type="term" value="F:transmembrane transporter activity"/>
    <property type="evidence" value="ECO:0007669"/>
    <property type="project" value="InterPro"/>
</dbReference>
<evidence type="ECO:0000256" key="2">
    <source>
        <dbReference type="ARBA" id="ARBA00022989"/>
    </source>
</evidence>
<feature type="transmembrane region" description="Helical" evidence="4">
    <location>
        <begin position="259"/>
        <end position="279"/>
    </location>
</feature>
<feature type="transmembrane region" description="Helical" evidence="4">
    <location>
        <begin position="177"/>
        <end position="197"/>
    </location>
</feature>
<accession>A0A7W9ZCE8</accession>
<dbReference type="InterPro" id="IPR050327">
    <property type="entry name" value="Proton-linked_MCT"/>
</dbReference>
<proteinExistence type="predicted"/>
<dbReference type="Pfam" id="PF07690">
    <property type="entry name" value="MFS_1"/>
    <property type="match status" value="1"/>
</dbReference>
<dbReference type="PROSITE" id="PS50850">
    <property type="entry name" value="MFS"/>
    <property type="match status" value="1"/>
</dbReference>
<keyword evidence="1 4" id="KW-0812">Transmembrane</keyword>
<feature type="domain" description="Major facilitator superfamily (MFS) profile" evidence="5">
    <location>
        <begin position="19"/>
        <end position="405"/>
    </location>
</feature>
<evidence type="ECO:0000313" key="6">
    <source>
        <dbReference type="EMBL" id="MBB6208901.1"/>
    </source>
</evidence>
<feature type="transmembrane region" description="Helical" evidence="4">
    <location>
        <begin position="291"/>
        <end position="309"/>
    </location>
</feature>
<sequence length="411" mass="42063">MSSPAATPSGTAPPSGRPFLVILLCGALVVSLAMGVRQSFGLIIGPLSAQNAWPVATFSFALAVQNLLWGAAQPFASALAERWGAHRVAIAGGVTYAAGLALTAWANTAGGAFAGTGILIGLALSGTTFGTVLGVIGRAAPPEKRSMALGIASAGGSFGQMAVIPVASGLIASVGVVQAMLILAVVALLMVPLALALTEPSLNHPQAGPTQSMGAAIRGAWNDRSFQLLTLGFFVCGFQVAFVGVHLPNYLALCHMPPALGATALMIIGGFNIIGSWGCGVLGQSQRPRKVLSLIYLLRGIVVALFITLPTTEVSVILFAASMGLLWLGTVPLTSQIIATLYGTRYMGTLFGIVFFSHQIGSFTGVWAGGLLFDATGSYDLVWWGSIGLGVVAAVLHLPIADARKEQAVPA</sequence>
<evidence type="ECO:0000256" key="3">
    <source>
        <dbReference type="ARBA" id="ARBA00023136"/>
    </source>
</evidence>
<evidence type="ECO:0000313" key="7">
    <source>
        <dbReference type="Proteomes" id="UP000544872"/>
    </source>
</evidence>
<dbReference type="EMBL" id="JACIIX010000001">
    <property type="protein sequence ID" value="MBB6208901.1"/>
    <property type="molecule type" value="Genomic_DNA"/>
</dbReference>
<evidence type="ECO:0000256" key="1">
    <source>
        <dbReference type="ARBA" id="ARBA00022692"/>
    </source>
</evidence>
<gene>
    <name evidence="6" type="ORF">FHS48_000282</name>
</gene>
<dbReference type="CDD" id="cd17355">
    <property type="entry name" value="MFS_YcxA_like"/>
    <property type="match status" value="1"/>
</dbReference>
<dbReference type="PANTHER" id="PTHR11360:SF284">
    <property type="entry name" value="EG:103B4.3 PROTEIN-RELATED"/>
    <property type="match status" value="1"/>
</dbReference>
<dbReference type="AlphaFoldDB" id="A0A7W9ZCE8"/>
<dbReference type="InterPro" id="IPR036259">
    <property type="entry name" value="MFS_trans_sf"/>
</dbReference>
<feature type="transmembrane region" description="Helical" evidence="4">
    <location>
        <begin position="148"/>
        <end position="171"/>
    </location>
</feature>
<feature type="transmembrane region" description="Helical" evidence="4">
    <location>
        <begin position="84"/>
        <end position="106"/>
    </location>
</feature>
<feature type="transmembrane region" description="Helical" evidence="4">
    <location>
        <begin position="112"/>
        <end position="136"/>
    </location>
</feature>
<dbReference type="Proteomes" id="UP000544872">
    <property type="component" value="Unassembled WGS sequence"/>
</dbReference>